<sequence length="140" mass="16343">MVKDNWVEKLSEKVIDANRVDEFSDVQNVVSYVDEIIQSTFNIDKLEGKNFRYSKTNKSIQLSIFDKQLSIFAQEYEELVAIKVGSVSNPNDIKVVGVITMYDGSFNYPEGIKKEKFNKWHIESILKENFQIREEVFSFE</sequence>
<dbReference type="EMBL" id="CP126101">
    <property type="protein sequence ID" value="WHY53978.1"/>
    <property type="molecule type" value="Genomic_DNA"/>
</dbReference>
<proteinExistence type="predicted"/>
<evidence type="ECO:0000313" key="2">
    <source>
        <dbReference type="Proteomes" id="UP001178322"/>
    </source>
</evidence>
<dbReference type="AlphaFoldDB" id="A0AAX3X177"/>
<name>A0AAX3X177_9BACI</name>
<organism evidence="1 2">
    <name type="scientific">Lysinibacillus pakistanensis</name>
    <dbReference type="NCBI Taxonomy" id="759811"/>
    <lineage>
        <taxon>Bacteria</taxon>
        <taxon>Bacillati</taxon>
        <taxon>Bacillota</taxon>
        <taxon>Bacilli</taxon>
        <taxon>Bacillales</taxon>
        <taxon>Bacillaceae</taxon>
        <taxon>Lysinibacillus</taxon>
    </lineage>
</organism>
<evidence type="ECO:0000313" key="1">
    <source>
        <dbReference type="EMBL" id="WHY53978.1"/>
    </source>
</evidence>
<dbReference type="Proteomes" id="UP001178322">
    <property type="component" value="Chromosome"/>
</dbReference>
<dbReference type="RefSeq" id="WP_283872538.1">
    <property type="nucleotide sequence ID" value="NZ_CP126101.1"/>
</dbReference>
<reference evidence="1" key="1">
    <citation type="submission" date="2023-05" db="EMBL/GenBank/DDBJ databases">
        <title>Comparative genomics of Bacillaceae isolates and their secondary metabolite potential.</title>
        <authorList>
            <person name="Song L."/>
            <person name="Nielsen L.J."/>
            <person name="Mohite O."/>
            <person name="Xu X."/>
            <person name="Weber T."/>
            <person name="Kovacs A.T."/>
        </authorList>
    </citation>
    <scope>NUCLEOTIDE SEQUENCE</scope>
    <source>
        <strain evidence="1">LY1</strain>
    </source>
</reference>
<accession>A0AAX3X177</accession>
<gene>
    <name evidence="1" type="ORF">QNH24_12290</name>
</gene>
<protein>
    <submittedName>
        <fullName evidence="1">Uncharacterized protein</fullName>
    </submittedName>
</protein>